<protein>
    <submittedName>
        <fullName evidence="4">SpoIIE family protein phosphatase</fullName>
    </submittedName>
</protein>
<evidence type="ECO:0000313" key="4">
    <source>
        <dbReference type="EMBL" id="QPJ64456.1"/>
    </source>
</evidence>
<feature type="domain" description="PPM-type phosphatase" evidence="3">
    <location>
        <begin position="214"/>
        <end position="430"/>
    </location>
</feature>
<accession>A0A7T0G2Q4</accession>
<gene>
    <name evidence="4" type="ORF">G3M78_03205</name>
</gene>
<proteinExistence type="predicted"/>
<dbReference type="SUPFAM" id="SSF81606">
    <property type="entry name" value="PP2C-like"/>
    <property type="match status" value="1"/>
</dbReference>
<keyword evidence="1" id="KW-0378">Hydrolase</keyword>
<dbReference type="InterPro" id="IPR001932">
    <property type="entry name" value="PPM-type_phosphatase-like_dom"/>
</dbReference>
<dbReference type="KEGG" id="nva:G3M78_03205"/>
<dbReference type="Gene3D" id="3.30.450.40">
    <property type="match status" value="1"/>
</dbReference>
<name>A0A7T0G2Q4_9BACT</name>
<feature type="domain" description="GAF" evidence="2">
    <location>
        <begin position="36"/>
        <end position="187"/>
    </location>
</feature>
<evidence type="ECO:0000259" key="2">
    <source>
        <dbReference type="SMART" id="SM00065"/>
    </source>
</evidence>
<dbReference type="Gene3D" id="3.60.40.10">
    <property type="entry name" value="PPM-type phosphatase domain"/>
    <property type="match status" value="1"/>
</dbReference>
<dbReference type="Proteomes" id="UP000594464">
    <property type="component" value="Chromosome"/>
</dbReference>
<evidence type="ECO:0000256" key="1">
    <source>
        <dbReference type="ARBA" id="ARBA00022801"/>
    </source>
</evidence>
<dbReference type="GO" id="GO:0016791">
    <property type="term" value="F:phosphatase activity"/>
    <property type="evidence" value="ECO:0007669"/>
    <property type="project" value="TreeGrafter"/>
</dbReference>
<dbReference type="InterPro" id="IPR052016">
    <property type="entry name" value="Bact_Sigma-Reg"/>
</dbReference>
<dbReference type="AlphaFoldDB" id="A0A7T0G2Q4"/>
<organism evidence="4 5">
    <name type="scientific">Candidatus Nitrohelix vancouverensis</name>
    <dbReference type="NCBI Taxonomy" id="2705534"/>
    <lineage>
        <taxon>Bacteria</taxon>
        <taxon>Pseudomonadati</taxon>
        <taxon>Nitrospinota/Tectimicrobiota group</taxon>
        <taxon>Nitrospinota</taxon>
        <taxon>Nitrospinia</taxon>
        <taxon>Nitrospinales</taxon>
        <taxon>Nitrospinaceae</taxon>
        <taxon>Candidatus Nitrohelix</taxon>
    </lineage>
</organism>
<dbReference type="InterPro" id="IPR029016">
    <property type="entry name" value="GAF-like_dom_sf"/>
</dbReference>
<sequence length="431" mass="47647">MNDAPYSMSEFARLQERVRQLETCYRITSLLNSELNLTHLLDTIMNIAKKVMKADACSLLLKDEDTGDLVFQVALSDVRDTIMTMNRVKLGEGIAGSVAASGEALIIKDAYEHPSFNPAFDKKTGFTTGSILCSPLKNKEDVIGVCQVIHNRDKGQVFSQPDLELFQMFCDSATLAIQNAKMHHILMENQRFERDMDFAKSVQESFLPAKAPERPGFRFAGKTAPARVVGGDFYDFFELDEQRLGVVVGDVSGKGVPAALQMARLMSDFRYLSQLDSHCGNVLSAVNKAMCERSHRGMFTTVLYMVFDVKANSLRVANGGHHSLMVRDSQGGIREMAPASGPPLGILSVSSYQEETCAIQSGDWFLSYTDGLTEPKNPSNEEFGIERVKTIFKEWTGSPEGLLEKIESEIDVFTEGAPPFDDLTCVVCQAL</sequence>
<dbReference type="SMART" id="SM00331">
    <property type="entry name" value="PP2C_SIG"/>
    <property type="match status" value="1"/>
</dbReference>
<dbReference type="InterPro" id="IPR003018">
    <property type="entry name" value="GAF"/>
</dbReference>
<dbReference type="EMBL" id="CP048620">
    <property type="protein sequence ID" value="QPJ64456.1"/>
    <property type="molecule type" value="Genomic_DNA"/>
</dbReference>
<dbReference type="PANTHER" id="PTHR43156:SF2">
    <property type="entry name" value="STAGE II SPORULATION PROTEIN E"/>
    <property type="match status" value="1"/>
</dbReference>
<dbReference type="SUPFAM" id="SSF55781">
    <property type="entry name" value="GAF domain-like"/>
    <property type="match status" value="1"/>
</dbReference>
<dbReference type="InterPro" id="IPR036457">
    <property type="entry name" value="PPM-type-like_dom_sf"/>
</dbReference>
<dbReference type="SMART" id="SM00065">
    <property type="entry name" value="GAF"/>
    <property type="match status" value="1"/>
</dbReference>
<dbReference type="PANTHER" id="PTHR43156">
    <property type="entry name" value="STAGE II SPORULATION PROTEIN E-RELATED"/>
    <property type="match status" value="1"/>
</dbReference>
<evidence type="ECO:0000313" key="5">
    <source>
        <dbReference type="Proteomes" id="UP000594464"/>
    </source>
</evidence>
<dbReference type="Pfam" id="PF01590">
    <property type="entry name" value="GAF"/>
    <property type="match status" value="1"/>
</dbReference>
<evidence type="ECO:0000259" key="3">
    <source>
        <dbReference type="SMART" id="SM00331"/>
    </source>
</evidence>
<dbReference type="Pfam" id="PF07228">
    <property type="entry name" value="SpoIIE"/>
    <property type="match status" value="1"/>
</dbReference>
<reference evidence="5" key="1">
    <citation type="submission" date="2020-02" db="EMBL/GenBank/DDBJ databases">
        <title>Genomic and physiological characterization of two novel Nitrospinaceae genera.</title>
        <authorList>
            <person name="Mueller A.J."/>
            <person name="Jung M.-Y."/>
            <person name="Strachan C.R."/>
            <person name="Herbold C.W."/>
            <person name="Kirkegaard R.H."/>
            <person name="Daims H."/>
        </authorList>
    </citation>
    <scope>NUCLEOTIDE SEQUENCE [LARGE SCALE GENOMIC DNA]</scope>
</reference>